<feature type="binding site" evidence="9">
    <location>
        <position position="122"/>
    </location>
    <ligand>
        <name>L-aspartate</name>
        <dbReference type="ChEBI" id="CHEBI:29991"/>
    </ligand>
</feature>
<comment type="subcellular location">
    <subcellularLocation>
        <location evidence="9">Cytoplasm</location>
    </subcellularLocation>
</comment>
<dbReference type="InterPro" id="IPR018223">
    <property type="entry name" value="Arginosuc_synth_CS"/>
</dbReference>
<evidence type="ECO:0000256" key="2">
    <source>
        <dbReference type="ARBA" id="ARBA00011881"/>
    </source>
</evidence>
<gene>
    <name evidence="9" type="primary">argG</name>
    <name evidence="12" type="ORF">EDC18_102364</name>
</gene>
<comment type="caution">
    <text evidence="9">Lacks conserved residue(s) required for the propagation of feature annotation.</text>
</comment>
<evidence type="ECO:0000256" key="5">
    <source>
        <dbReference type="ARBA" id="ARBA00022598"/>
    </source>
</evidence>
<feature type="binding site" evidence="9">
    <location>
        <begin position="7"/>
        <end position="15"/>
    </location>
    <ligand>
        <name>ATP</name>
        <dbReference type="ChEBI" id="CHEBI:30616"/>
    </ligand>
</feature>
<dbReference type="PANTHER" id="PTHR11587:SF2">
    <property type="entry name" value="ARGININOSUCCINATE SYNTHASE"/>
    <property type="match status" value="1"/>
</dbReference>
<dbReference type="GO" id="GO:0005737">
    <property type="term" value="C:cytoplasm"/>
    <property type="evidence" value="ECO:0007669"/>
    <property type="project" value="UniProtKB-SubCell"/>
</dbReference>
<evidence type="ECO:0000256" key="6">
    <source>
        <dbReference type="ARBA" id="ARBA00022605"/>
    </source>
</evidence>
<dbReference type="HAMAP" id="MF_00005">
    <property type="entry name" value="Arg_succ_synth_type1"/>
    <property type="match status" value="1"/>
</dbReference>
<feature type="binding site" evidence="9">
    <location>
        <position position="183"/>
    </location>
    <ligand>
        <name>L-citrulline</name>
        <dbReference type="ChEBI" id="CHEBI:57743"/>
    </ligand>
</feature>
<comment type="caution">
    <text evidence="12">The sequence shown here is derived from an EMBL/GenBank/DDBJ whole genome shotgun (WGS) entry which is preliminary data.</text>
</comment>
<dbReference type="NCBIfam" id="TIGR00032">
    <property type="entry name" value="argG"/>
    <property type="match status" value="1"/>
</dbReference>
<evidence type="ECO:0000256" key="3">
    <source>
        <dbReference type="ARBA" id="ARBA00012286"/>
    </source>
</evidence>
<keyword evidence="7 9" id="KW-0547">Nucleotide-binding</keyword>
<dbReference type="UniPathway" id="UPA00068">
    <property type="reaction ID" value="UER00113"/>
</dbReference>
<dbReference type="GO" id="GO:0006526">
    <property type="term" value="P:L-arginine biosynthetic process"/>
    <property type="evidence" value="ECO:0007669"/>
    <property type="project" value="UniProtKB-UniRule"/>
</dbReference>
<dbReference type="PROSITE" id="PS00564">
    <property type="entry name" value="ARGININOSUCCIN_SYN_1"/>
    <property type="match status" value="1"/>
</dbReference>
<feature type="binding site" evidence="9">
    <location>
        <position position="121"/>
    </location>
    <ligand>
        <name>L-citrulline</name>
        <dbReference type="ChEBI" id="CHEBI:57743"/>
    </ligand>
</feature>
<evidence type="ECO:0000256" key="8">
    <source>
        <dbReference type="ARBA" id="ARBA00022840"/>
    </source>
</evidence>
<comment type="catalytic activity">
    <reaction evidence="9">
        <text>L-citrulline + L-aspartate + ATP = 2-(N(omega)-L-arginino)succinate + AMP + diphosphate + H(+)</text>
        <dbReference type="Rhea" id="RHEA:10932"/>
        <dbReference type="ChEBI" id="CHEBI:15378"/>
        <dbReference type="ChEBI" id="CHEBI:29991"/>
        <dbReference type="ChEBI" id="CHEBI:30616"/>
        <dbReference type="ChEBI" id="CHEBI:33019"/>
        <dbReference type="ChEBI" id="CHEBI:57472"/>
        <dbReference type="ChEBI" id="CHEBI:57743"/>
        <dbReference type="ChEBI" id="CHEBI:456215"/>
        <dbReference type="EC" id="6.3.4.5"/>
    </reaction>
</comment>
<keyword evidence="6 9" id="KW-0028">Amino-acid biosynthesis</keyword>
<evidence type="ECO:0000256" key="4">
    <source>
        <dbReference type="ARBA" id="ARBA00022571"/>
    </source>
</evidence>
<accession>A0A4R3MQZ8</accession>
<dbReference type="SUPFAM" id="SSF52402">
    <property type="entry name" value="Adenine nucleotide alpha hydrolases-like"/>
    <property type="match status" value="1"/>
</dbReference>
<keyword evidence="13" id="KW-1185">Reference proteome</keyword>
<dbReference type="InterPro" id="IPR024074">
    <property type="entry name" value="AS_cat/multimer_dom_body"/>
</dbReference>
<dbReference type="InterPro" id="IPR001518">
    <property type="entry name" value="Arginosuc_synth"/>
</dbReference>
<keyword evidence="4 9" id="KW-0055">Arginine biosynthesis</keyword>
<organism evidence="12 13">
    <name type="scientific">Natranaerovirga pectinivora</name>
    <dbReference type="NCBI Taxonomy" id="682400"/>
    <lineage>
        <taxon>Bacteria</taxon>
        <taxon>Bacillati</taxon>
        <taxon>Bacillota</taxon>
        <taxon>Clostridia</taxon>
        <taxon>Lachnospirales</taxon>
        <taxon>Natranaerovirgaceae</taxon>
        <taxon>Natranaerovirga</taxon>
    </lineage>
</organism>
<evidence type="ECO:0000313" key="13">
    <source>
        <dbReference type="Proteomes" id="UP000294902"/>
    </source>
</evidence>
<dbReference type="Pfam" id="PF20979">
    <property type="entry name" value="Arginosuc_syn_C"/>
    <property type="match status" value="1"/>
</dbReference>
<dbReference type="Gene3D" id="3.90.1260.10">
    <property type="entry name" value="Argininosuccinate synthetase, chain A, domain 2"/>
    <property type="match status" value="1"/>
</dbReference>
<dbReference type="GO" id="GO:0000050">
    <property type="term" value="P:urea cycle"/>
    <property type="evidence" value="ECO:0007669"/>
    <property type="project" value="TreeGrafter"/>
</dbReference>
<dbReference type="GO" id="GO:0000053">
    <property type="term" value="P:argininosuccinate metabolic process"/>
    <property type="evidence" value="ECO:0007669"/>
    <property type="project" value="TreeGrafter"/>
</dbReference>
<reference evidence="12 13" key="1">
    <citation type="submission" date="2019-03" db="EMBL/GenBank/DDBJ databases">
        <title>Genomic Encyclopedia of Type Strains, Phase IV (KMG-IV): sequencing the most valuable type-strain genomes for metagenomic binning, comparative biology and taxonomic classification.</title>
        <authorList>
            <person name="Goeker M."/>
        </authorList>
    </citation>
    <scope>NUCLEOTIDE SEQUENCE [LARGE SCALE GENOMIC DNA]</scope>
    <source>
        <strain evidence="12 13">DSM 24629</strain>
    </source>
</reference>
<dbReference type="GO" id="GO:0005524">
    <property type="term" value="F:ATP binding"/>
    <property type="evidence" value="ECO:0007669"/>
    <property type="project" value="UniProtKB-UniRule"/>
</dbReference>
<feature type="binding site" evidence="9">
    <location>
        <position position="272"/>
    </location>
    <ligand>
        <name>L-citrulline</name>
        <dbReference type="ChEBI" id="CHEBI:57743"/>
    </ligand>
</feature>
<dbReference type="EC" id="6.3.4.5" evidence="3 9"/>
<dbReference type="InterPro" id="IPR014729">
    <property type="entry name" value="Rossmann-like_a/b/a_fold"/>
</dbReference>
<comment type="subunit">
    <text evidence="2 9">Homotetramer.</text>
</comment>
<keyword evidence="9" id="KW-0963">Cytoplasm</keyword>
<evidence type="ECO:0000259" key="10">
    <source>
        <dbReference type="Pfam" id="PF00764"/>
    </source>
</evidence>
<dbReference type="PROSITE" id="PS00565">
    <property type="entry name" value="ARGININOSUCCIN_SYN_2"/>
    <property type="match status" value="1"/>
</dbReference>
<dbReference type="Proteomes" id="UP000294902">
    <property type="component" value="Unassembled WGS sequence"/>
</dbReference>
<feature type="domain" description="Arginosuccinate synthase C-terminal" evidence="11">
    <location>
        <begin position="173"/>
        <end position="391"/>
    </location>
</feature>
<dbReference type="EMBL" id="SMAL01000002">
    <property type="protein sequence ID" value="TCT16346.1"/>
    <property type="molecule type" value="Genomic_DNA"/>
</dbReference>
<dbReference type="GO" id="GO:0004055">
    <property type="term" value="F:argininosuccinate synthase activity"/>
    <property type="evidence" value="ECO:0007669"/>
    <property type="project" value="UniProtKB-UniRule"/>
</dbReference>
<dbReference type="InterPro" id="IPR023434">
    <property type="entry name" value="Arginosuc_synth_type_1_subfam"/>
</dbReference>
<sequence length="400" mass="44610">MKKVILAYSGGLDTTAIIPWLKENYDYEVICVCIDVGQGQELDGLEERALSSGASKLYIEDLKDEFVKDFVYPTLKAQAKYETKYLLGTSIARPLISKRLVEIAKQEGAEAICHGATGKGNDQVRFELTIKALAPELKIIAPWRIWDIKSREDAIEYCNKHGINLPFNKDTSYSRDRNLWHLSHEGLELEHVELEPNYNHLLQLSVSPEQAPDTPEYIELEFDKGIPVALNGEKIDGVSLISKLNELGGKHGIGTLDLLENRVVGMKSRGVYETPGGTILYAAHSKLEELCLDKQTLAYKSTLAIKYAELVYSGEWYTPLREALAAFVDETQKTVTGTVKLKLYKGNIIPAGASSEYSLYSESLASFTTGDLYNHHDAEGFINLFGLPLKVRAMLLNTDK</sequence>
<name>A0A4R3MQZ8_9FIRM</name>
<comment type="similarity">
    <text evidence="9">Belongs to the argininosuccinate synthase family. Type 1 subfamily.</text>
</comment>
<comment type="pathway">
    <text evidence="1 9">Amino-acid biosynthesis; L-arginine biosynthesis; L-arginine from L-ornithine and carbamoyl phosphate: step 2/3.</text>
</comment>
<feature type="binding site" evidence="9">
    <location>
        <position position="115"/>
    </location>
    <ligand>
        <name>ATP</name>
        <dbReference type="ChEBI" id="CHEBI:30616"/>
    </ligand>
</feature>
<proteinExistence type="inferred from homology"/>
<dbReference type="NCBIfam" id="NF001770">
    <property type="entry name" value="PRK00509.1"/>
    <property type="match status" value="1"/>
</dbReference>
<dbReference type="FunFam" id="3.90.1260.10:FF:000007">
    <property type="entry name" value="Argininosuccinate synthase"/>
    <property type="match status" value="1"/>
</dbReference>
<dbReference type="FunFam" id="3.40.50.620:FF:000019">
    <property type="entry name" value="Argininosuccinate synthase"/>
    <property type="match status" value="1"/>
</dbReference>
<feature type="domain" description="Arginosuccinate synthase-like N-terminal" evidence="10">
    <location>
        <begin position="3"/>
        <end position="163"/>
    </location>
</feature>
<feature type="binding site" evidence="9">
    <location>
        <position position="125"/>
    </location>
    <ligand>
        <name>L-citrulline</name>
        <dbReference type="ChEBI" id="CHEBI:57743"/>
    </ligand>
</feature>
<feature type="binding site" evidence="9">
    <location>
        <position position="85"/>
    </location>
    <ligand>
        <name>L-citrulline</name>
        <dbReference type="ChEBI" id="CHEBI:57743"/>
    </ligand>
</feature>
<evidence type="ECO:0000259" key="11">
    <source>
        <dbReference type="Pfam" id="PF20979"/>
    </source>
</evidence>
<keyword evidence="8 9" id="KW-0067">ATP-binding</keyword>
<evidence type="ECO:0000256" key="1">
    <source>
        <dbReference type="ARBA" id="ARBA00004967"/>
    </source>
</evidence>
<evidence type="ECO:0000256" key="7">
    <source>
        <dbReference type="ARBA" id="ARBA00022741"/>
    </source>
</evidence>
<dbReference type="Gene3D" id="1.20.5.470">
    <property type="entry name" value="Single helix bin"/>
    <property type="match status" value="1"/>
</dbReference>
<evidence type="ECO:0000313" key="12">
    <source>
        <dbReference type="EMBL" id="TCT16346.1"/>
    </source>
</evidence>
<dbReference type="SUPFAM" id="SSF69864">
    <property type="entry name" value="Argininosuccinate synthetase, C-terminal domain"/>
    <property type="match status" value="1"/>
</dbReference>
<feature type="binding site" evidence="9">
    <location>
        <position position="121"/>
    </location>
    <ligand>
        <name>L-aspartate</name>
        <dbReference type="ChEBI" id="CHEBI:29991"/>
    </ligand>
</feature>
<dbReference type="PANTHER" id="PTHR11587">
    <property type="entry name" value="ARGININOSUCCINATE SYNTHASE"/>
    <property type="match status" value="1"/>
</dbReference>
<dbReference type="InterPro" id="IPR048267">
    <property type="entry name" value="Arginosuc_syn_N"/>
</dbReference>
<dbReference type="AlphaFoldDB" id="A0A4R3MQZ8"/>
<dbReference type="CDD" id="cd01999">
    <property type="entry name" value="ASS"/>
    <property type="match status" value="1"/>
</dbReference>
<feature type="binding site" evidence="9">
    <location>
        <position position="174"/>
    </location>
    <ligand>
        <name>L-citrulline</name>
        <dbReference type="ChEBI" id="CHEBI:57743"/>
    </ligand>
</feature>
<feature type="binding site" evidence="9">
    <location>
        <position position="117"/>
    </location>
    <ligand>
        <name>L-aspartate</name>
        <dbReference type="ChEBI" id="CHEBI:29991"/>
    </ligand>
</feature>
<evidence type="ECO:0000256" key="9">
    <source>
        <dbReference type="HAMAP-Rule" id="MF_00005"/>
    </source>
</evidence>
<feature type="binding site" evidence="9">
    <location>
        <position position="90"/>
    </location>
    <ligand>
        <name>L-citrulline</name>
        <dbReference type="ChEBI" id="CHEBI:57743"/>
    </ligand>
</feature>
<dbReference type="InterPro" id="IPR048268">
    <property type="entry name" value="Arginosuc_syn_C"/>
</dbReference>
<keyword evidence="5 9" id="KW-0436">Ligase</keyword>
<dbReference type="Pfam" id="PF00764">
    <property type="entry name" value="Arginosuc_synth"/>
    <property type="match status" value="1"/>
</dbReference>
<feature type="binding site" evidence="9">
    <location>
        <position position="260"/>
    </location>
    <ligand>
        <name>L-citrulline</name>
        <dbReference type="ChEBI" id="CHEBI:57743"/>
    </ligand>
</feature>
<dbReference type="Gene3D" id="3.40.50.620">
    <property type="entry name" value="HUPs"/>
    <property type="match status" value="1"/>
</dbReference>
<protein>
    <recommendedName>
        <fullName evidence="3 9">Argininosuccinate synthase</fullName>
        <ecNumber evidence="3 9">6.3.4.5</ecNumber>
    </recommendedName>
    <alternativeName>
        <fullName evidence="9">Citrulline--aspartate ligase</fullName>
    </alternativeName>
</protein>